<dbReference type="AlphaFoldDB" id="A0A8X7V4S7"/>
<dbReference type="Proteomes" id="UP000886595">
    <property type="component" value="Unassembled WGS sequence"/>
</dbReference>
<evidence type="ECO:0000313" key="2">
    <source>
        <dbReference type="Proteomes" id="UP000886595"/>
    </source>
</evidence>
<name>A0A8X7V4S7_BRACI</name>
<proteinExistence type="predicted"/>
<protein>
    <submittedName>
        <fullName evidence="1">Uncharacterized protein</fullName>
    </submittedName>
</protein>
<dbReference type="EMBL" id="JAAMPC010000007">
    <property type="protein sequence ID" value="KAG2302234.1"/>
    <property type="molecule type" value="Genomic_DNA"/>
</dbReference>
<sequence length="194" mass="21777">MKGFNTRKYQKLHERKSKAVDFKDLRMRCFLAARASRGKSGRLCEGLNLDKAPLTFDVGDDIIRWSPPEHRESDQALPNGLLVYKNYISVTDSNFTTDNPLEVTSPGEQDCTSYHQSGSLLMNIKIGLSLPTSLTFFVQIHSNITGHESTAADYQDCGMSAGFIMSNSPWESNIEVGSPHARNEAKLRYKEKKL</sequence>
<gene>
    <name evidence="1" type="ORF">Bca52824_030885</name>
</gene>
<accession>A0A8X7V4S7</accession>
<reference evidence="1 2" key="1">
    <citation type="submission" date="2020-02" db="EMBL/GenBank/DDBJ databases">
        <authorList>
            <person name="Ma Q."/>
            <person name="Huang Y."/>
            <person name="Song X."/>
            <person name="Pei D."/>
        </authorList>
    </citation>
    <scope>NUCLEOTIDE SEQUENCE [LARGE SCALE GENOMIC DNA]</scope>
    <source>
        <strain evidence="1">Sxm20200214</strain>
        <tissue evidence="1">Leaf</tissue>
    </source>
</reference>
<dbReference type="OrthoDB" id="786906at2759"/>
<evidence type="ECO:0000313" key="1">
    <source>
        <dbReference type="EMBL" id="KAG2302234.1"/>
    </source>
</evidence>
<comment type="caution">
    <text evidence="1">The sequence shown here is derived from an EMBL/GenBank/DDBJ whole genome shotgun (WGS) entry which is preliminary data.</text>
</comment>
<keyword evidence="2" id="KW-1185">Reference proteome</keyword>
<organism evidence="1 2">
    <name type="scientific">Brassica carinata</name>
    <name type="common">Ethiopian mustard</name>
    <name type="synonym">Abyssinian cabbage</name>
    <dbReference type="NCBI Taxonomy" id="52824"/>
    <lineage>
        <taxon>Eukaryota</taxon>
        <taxon>Viridiplantae</taxon>
        <taxon>Streptophyta</taxon>
        <taxon>Embryophyta</taxon>
        <taxon>Tracheophyta</taxon>
        <taxon>Spermatophyta</taxon>
        <taxon>Magnoliopsida</taxon>
        <taxon>eudicotyledons</taxon>
        <taxon>Gunneridae</taxon>
        <taxon>Pentapetalae</taxon>
        <taxon>rosids</taxon>
        <taxon>malvids</taxon>
        <taxon>Brassicales</taxon>
        <taxon>Brassicaceae</taxon>
        <taxon>Brassiceae</taxon>
        <taxon>Brassica</taxon>
    </lineage>
</organism>